<dbReference type="RefSeq" id="WP_023940037.1">
    <property type="nucleotide sequence ID" value="NZ_JQJB01000006.1"/>
</dbReference>
<feature type="transmembrane region" description="Helical" evidence="6">
    <location>
        <begin position="283"/>
        <end position="302"/>
    </location>
</feature>
<evidence type="ECO:0000256" key="2">
    <source>
        <dbReference type="ARBA" id="ARBA00022475"/>
    </source>
</evidence>
<gene>
    <name evidence="8" type="ORF">NCTC12858_00477</name>
</gene>
<dbReference type="OrthoDB" id="1098926at2"/>
<dbReference type="Proteomes" id="UP000249300">
    <property type="component" value="Chromosome 1"/>
</dbReference>
<keyword evidence="2" id="KW-1003">Cell membrane</keyword>
<feature type="transmembrane region" description="Helical" evidence="6">
    <location>
        <begin position="252"/>
        <end position="271"/>
    </location>
</feature>
<organism evidence="8 9">
    <name type="scientific">Porphyromonas crevioricanis</name>
    <dbReference type="NCBI Taxonomy" id="393921"/>
    <lineage>
        <taxon>Bacteria</taxon>
        <taxon>Pseudomonadati</taxon>
        <taxon>Bacteroidota</taxon>
        <taxon>Bacteroidia</taxon>
        <taxon>Bacteroidales</taxon>
        <taxon>Porphyromonadaceae</taxon>
        <taxon>Porphyromonas</taxon>
    </lineage>
</organism>
<dbReference type="Pfam" id="PF00892">
    <property type="entry name" value="EamA"/>
    <property type="match status" value="2"/>
</dbReference>
<feature type="transmembrane region" description="Helical" evidence="6">
    <location>
        <begin position="213"/>
        <end position="232"/>
    </location>
</feature>
<name>A0A2X4SS59_9PORP</name>
<dbReference type="SUPFAM" id="SSF103481">
    <property type="entry name" value="Multidrug resistance efflux transporter EmrE"/>
    <property type="match status" value="2"/>
</dbReference>
<feature type="transmembrane region" description="Helical" evidence="6">
    <location>
        <begin position="34"/>
        <end position="54"/>
    </location>
</feature>
<feature type="transmembrane region" description="Helical" evidence="6">
    <location>
        <begin position="120"/>
        <end position="145"/>
    </location>
</feature>
<dbReference type="GO" id="GO:0005886">
    <property type="term" value="C:plasma membrane"/>
    <property type="evidence" value="ECO:0007669"/>
    <property type="project" value="UniProtKB-SubCell"/>
</dbReference>
<keyword evidence="5 6" id="KW-0472">Membrane</keyword>
<feature type="transmembrane region" description="Helical" evidence="6">
    <location>
        <begin position="308"/>
        <end position="326"/>
    </location>
</feature>
<sequence>MQKNEKTIERKTGLGPVSPKEKKTKRLFFRDRKFRAYIGMTLSTMIVGLSFVFVKLALRNAQPIDLLAHRFTAATLVLVLLYLFRLIELPHFHRKDVLQLLGLSLFYPLLFFGLQAQGLLYTTAAEAGILSATIPVVTLLLAMTILKEKSSWVQMVGVGASVGGVIYIFLRSGVTIHTENVKGYVLILLCVLAVSCYYILGRKINKNYKAMDITGFMIIMACLVFNVTAIVFHLYSEGSLRSFVSPLRHPDFIYSVLYLGVLSSLFTSLFSNYALSVVPASRVAVFNNVSPVISVMGGIVLLGEELHLYHYIGGIFVLLGVVATNLPTKRVLPSDSSA</sequence>
<dbReference type="InterPro" id="IPR050638">
    <property type="entry name" value="AA-Vitamin_Transporters"/>
</dbReference>
<reference evidence="8 9" key="1">
    <citation type="submission" date="2018-06" db="EMBL/GenBank/DDBJ databases">
        <authorList>
            <consortium name="Pathogen Informatics"/>
            <person name="Doyle S."/>
        </authorList>
    </citation>
    <scope>NUCLEOTIDE SEQUENCE [LARGE SCALE GENOMIC DNA]</scope>
    <source>
        <strain evidence="8 9">NCTC12858</strain>
    </source>
</reference>
<dbReference type="InterPro" id="IPR000620">
    <property type="entry name" value="EamA_dom"/>
</dbReference>
<dbReference type="PANTHER" id="PTHR32322:SF18">
    <property type="entry name" value="S-ADENOSYLMETHIONINE_S-ADENOSYLHOMOCYSTEINE TRANSPORTER"/>
    <property type="match status" value="1"/>
</dbReference>
<evidence type="ECO:0000259" key="7">
    <source>
        <dbReference type="Pfam" id="PF00892"/>
    </source>
</evidence>
<evidence type="ECO:0000256" key="1">
    <source>
        <dbReference type="ARBA" id="ARBA00004651"/>
    </source>
</evidence>
<keyword evidence="3 6" id="KW-0812">Transmembrane</keyword>
<proteinExistence type="predicted"/>
<keyword evidence="4 6" id="KW-1133">Transmembrane helix</keyword>
<feature type="domain" description="EamA" evidence="7">
    <location>
        <begin position="36"/>
        <end position="169"/>
    </location>
</feature>
<evidence type="ECO:0000256" key="5">
    <source>
        <dbReference type="ARBA" id="ARBA00023136"/>
    </source>
</evidence>
<dbReference type="AlphaFoldDB" id="A0A2X4SS59"/>
<dbReference type="Gene3D" id="1.10.3730.20">
    <property type="match status" value="1"/>
</dbReference>
<evidence type="ECO:0000256" key="3">
    <source>
        <dbReference type="ARBA" id="ARBA00022692"/>
    </source>
</evidence>
<evidence type="ECO:0000313" key="8">
    <source>
        <dbReference type="EMBL" id="SQH72651.1"/>
    </source>
</evidence>
<feature type="domain" description="EamA" evidence="7">
    <location>
        <begin position="182"/>
        <end position="325"/>
    </location>
</feature>
<dbReference type="PANTHER" id="PTHR32322">
    <property type="entry name" value="INNER MEMBRANE TRANSPORTER"/>
    <property type="match status" value="1"/>
</dbReference>
<evidence type="ECO:0000256" key="6">
    <source>
        <dbReference type="SAM" id="Phobius"/>
    </source>
</evidence>
<evidence type="ECO:0000313" key="9">
    <source>
        <dbReference type="Proteomes" id="UP000249300"/>
    </source>
</evidence>
<protein>
    <submittedName>
        <fullName evidence="8">Putative DMT superfamily transporter inner membrane protein</fullName>
    </submittedName>
</protein>
<comment type="subcellular location">
    <subcellularLocation>
        <location evidence="1">Cell membrane</location>
        <topology evidence="1">Multi-pass membrane protein</topology>
    </subcellularLocation>
</comment>
<dbReference type="KEGG" id="pcre:NCTC12858_00477"/>
<dbReference type="InterPro" id="IPR037185">
    <property type="entry name" value="EmrE-like"/>
</dbReference>
<feature type="transmembrane region" description="Helical" evidence="6">
    <location>
        <begin position="182"/>
        <end position="201"/>
    </location>
</feature>
<feature type="transmembrane region" description="Helical" evidence="6">
    <location>
        <begin position="152"/>
        <end position="170"/>
    </location>
</feature>
<feature type="transmembrane region" description="Helical" evidence="6">
    <location>
        <begin position="66"/>
        <end position="84"/>
    </location>
</feature>
<dbReference type="EMBL" id="LS483447">
    <property type="protein sequence ID" value="SQH72651.1"/>
    <property type="molecule type" value="Genomic_DNA"/>
</dbReference>
<accession>A0A2X4SS59</accession>
<keyword evidence="9" id="KW-1185">Reference proteome</keyword>
<feature type="transmembrane region" description="Helical" evidence="6">
    <location>
        <begin position="96"/>
        <end position="114"/>
    </location>
</feature>
<evidence type="ECO:0000256" key="4">
    <source>
        <dbReference type="ARBA" id="ARBA00022989"/>
    </source>
</evidence>